<feature type="region of interest" description="Disordered" evidence="1">
    <location>
        <begin position="551"/>
        <end position="571"/>
    </location>
</feature>
<protein>
    <submittedName>
        <fullName evidence="2">Uncharacterized protein</fullName>
    </submittedName>
</protein>
<feature type="compositionally biased region" description="Low complexity" evidence="1">
    <location>
        <begin position="558"/>
        <end position="568"/>
    </location>
</feature>
<evidence type="ECO:0000313" key="3">
    <source>
        <dbReference type="Proteomes" id="UP001430356"/>
    </source>
</evidence>
<comment type="caution">
    <text evidence="2">The sequence shown here is derived from an EMBL/GenBank/DDBJ whole genome shotgun (WGS) entry which is preliminary data.</text>
</comment>
<evidence type="ECO:0000313" key="2">
    <source>
        <dbReference type="EMBL" id="KAK7196659.1"/>
    </source>
</evidence>
<name>A0AAW0ESE5_9TRYP</name>
<accession>A0AAW0ESE5</accession>
<organism evidence="2 3">
    <name type="scientific">Novymonas esmeraldas</name>
    <dbReference type="NCBI Taxonomy" id="1808958"/>
    <lineage>
        <taxon>Eukaryota</taxon>
        <taxon>Discoba</taxon>
        <taxon>Euglenozoa</taxon>
        <taxon>Kinetoplastea</taxon>
        <taxon>Metakinetoplastina</taxon>
        <taxon>Trypanosomatida</taxon>
        <taxon>Trypanosomatidae</taxon>
        <taxon>Novymonas</taxon>
    </lineage>
</organism>
<reference evidence="2 3" key="1">
    <citation type="journal article" date="2021" name="MBio">
        <title>A New Model Trypanosomatid, Novymonas esmeraldas: Genomic Perception of Its 'Candidatus Pandoraea novymonadis' Endosymbiont.</title>
        <authorList>
            <person name="Zakharova A."/>
            <person name="Saura A."/>
            <person name="Butenko A."/>
            <person name="Podesvova L."/>
            <person name="Warmusova S."/>
            <person name="Kostygov A.Y."/>
            <person name="Nenarokova A."/>
            <person name="Lukes J."/>
            <person name="Opperdoes F.R."/>
            <person name="Yurchenko V."/>
        </authorList>
    </citation>
    <scope>NUCLEOTIDE SEQUENCE [LARGE SCALE GENOMIC DNA]</scope>
    <source>
        <strain evidence="2 3">E262AT.01</strain>
    </source>
</reference>
<keyword evidence="3" id="KW-1185">Reference proteome</keyword>
<proteinExistence type="predicted"/>
<dbReference type="AlphaFoldDB" id="A0AAW0ESE5"/>
<gene>
    <name evidence="2" type="ORF">NESM_000605000</name>
</gene>
<sequence>MAADGGRVVSQYVRTHTHTHTHTHTNALVHVDAAAARCPLPIVLDVSCMGWERTMVVEGHVRTHTHIPPPSAAPTTHMHKDAPHLCLLSLLDGLWLCSTALQGTRVLCREAESATNPHTHTHTLSRTARRFCCCCCFHSSPYRRYHFTPPPPPPPSLLSHRSLCAAPAMPAQSMLQALGVMLAAYLLFVYTNRDGIELPRPTQGYYYATNETQRLLAEAKRETARVAAAQAAAAQLGSGSAATAGALTQYGVALKEGDESLAATISYVHRYQQLAEAKSAAAHDADRLPPVPVHVFLAADDGTYSGMHELFYITAAMRYGTRMQVEGCRSALFGFLEKPVRDPLTWGVDNAQRTDGTARGLRKIPVLAITTGIYVTSSAACTATVMELPMFSVQSVTLIGTAGVSPVVGGGGWNPRTPPPSAGPVEASEAAANPACQQHWAPDAQKVALGSVCVTYASLLQECGRCVEDDDLTSLCTRPRCSMHNHTAAFGPCALRHPVSSFAEQMKGAMYGKPFPAPSATVREAMQVFWESNEAATDYVAAEDSAAAPSRRARARAANRPASAPAPDTVLSYNRLPPTTPILLHCAEVSTSQILAGPRSDVLCRQYTEEVFGGLYAAKDLSCVQAMEGMGVLHVLTREYPTVPAAIVRGGSNYDMFPLSRHVYHLNSTGGDDEWYVAWDQKEHYVSDVDFHRYTRASYQYSIETASAVVLNYFLSAETVLPGM</sequence>
<dbReference type="Proteomes" id="UP001430356">
    <property type="component" value="Unassembled WGS sequence"/>
</dbReference>
<dbReference type="EMBL" id="JAECZO010000081">
    <property type="protein sequence ID" value="KAK7196659.1"/>
    <property type="molecule type" value="Genomic_DNA"/>
</dbReference>
<evidence type="ECO:0000256" key="1">
    <source>
        <dbReference type="SAM" id="MobiDB-lite"/>
    </source>
</evidence>